<evidence type="ECO:0000313" key="4">
    <source>
        <dbReference type="Proteomes" id="UP000243686"/>
    </source>
</evidence>
<dbReference type="InterPro" id="IPR029058">
    <property type="entry name" value="AB_hydrolase_fold"/>
</dbReference>
<dbReference type="InterPro" id="IPR044294">
    <property type="entry name" value="Lipase-like"/>
</dbReference>
<dbReference type="SUPFAM" id="SSF53474">
    <property type="entry name" value="alpha/beta-Hydrolases"/>
    <property type="match status" value="1"/>
</dbReference>
<feature type="non-terminal residue" evidence="3">
    <location>
        <position position="1193"/>
    </location>
</feature>
<dbReference type="Gene3D" id="3.40.50.1820">
    <property type="entry name" value="alpha/beta hydrolase"/>
    <property type="match status" value="1"/>
</dbReference>
<dbReference type="Proteomes" id="UP000243686">
    <property type="component" value="Unassembled WGS sequence"/>
</dbReference>
<feature type="region of interest" description="Disordered" evidence="1">
    <location>
        <begin position="404"/>
        <end position="467"/>
    </location>
</feature>
<accession>A0A1S8X165</accession>
<feature type="compositionally biased region" description="Polar residues" evidence="1">
    <location>
        <begin position="690"/>
        <end position="703"/>
    </location>
</feature>
<gene>
    <name evidence="3" type="ORF">X801_03666</name>
</gene>
<evidence type="ECO:0000256" key="1">
    <source>
        <dbReference type="SAM" id="MobiDB-lite"/>
    </source>
</evidence>
<dbReference type="Pfam" id="PF05057">
    <property type="entry name" value="DUF676"/>
    <property type="match status" value="1"/>
</dbReference>
<dbReference type="InterPro" id="IPR007751">
    <property type="entry name" value="DUF676_lipase-like"/>
</dbReference>
<feature type="region of interest" description="Disordered" evidence="1">
    <location>
        <begin position="679"/>
        <end position="703"/>
    </location>
</feature>
<reference evidence="3 4" key="1">
    <citation type="submission" date="2015-03" db="EMBL/GenBank/DDBJ databases">
        <title>Draft genome of the nematode, Opisthorchis viverrini.</title>
        <authorList>
            <person name="Mitreva M."/>
        </authorList>
    </citation>
    <scope>NUCLEOTIDE SEQUENCE [LARGE SCALE GENOMIC DNA]</scope>
    <source>
        <strain evidence="3">Khon Kaen</strain>
    </source>
</reference>
<feature type="region of interest" description="Disordered" evidence="1">
    <location>
        <begin position="520"/>
        <end position="540"/>
    </location>
</feature>
<dbReference type="PANTHER" id="PTHR12482">
    <property type="entry name" value="LIPASE ROG1-RELATED-RELATED"/>
    <property type="match status" value="1"/>
</dbReference>
<evidence type="ECO:0000313" key="3">
    <source>
        <dbReference type="EMBL" id="OON20452.1"/>
    </source>
</evidence>
<keyword evidence="4" id="KW-1185">Reference proteome</keyword>
<protein>
    <submittedName>
        <fullName evidence="3">Putative serine esterase DUF676</fullName>
    </submittedName>
</protein>
<name>A0A1S8X165_OPIVI</name>
<feature type="domain" description="DUF676" evidence="2">
    <location>
        <begin position="940"/>
        <end position="1131"/>
    </location>
</feature>
<organism evidence="3 4">
    <name type="scientific">Opisthorchis viverrini</name>
    <name type="common">Southeast Asian liver fluke</name>
    <dbReference type="NCBI Taxonomy" id="6198"/>
    <lineage>
        <taxon>Eukaryota</taxon>
        <taxon>Metazoa</taxon>
        <taxon>Spiralia</taxon>
        <taxon>Lophotrochozoa</taxon>
        <taxon>Platyhelminthes</taxon>
        <taxon>Trematoda</taxon>
        <taxon>Digenea</taxon>
        <taxon>Opisthorchiida</taxon>
        <taxon>Opisthorchiata</taxon>
        <taxon>Opisthorchiidae</taxon>
        <taxon>Opisthorchis</taxon>
    </lineage>
</organism>
<sequence>MPVIQATVSFVIEMREFHNVDLYHRGFYQVRAYLRSGSQALSTPNSAQSKSMSIAETPLRWDRLSCRAHVPEAVHPSYIDPGSQTPNFVTEKMCSKILLIMYREEAAQLCDVFEQRLLLQVDPARLEDSFMKHELFLCVELWFAEESVNDPPKPTQRMSSLPRSASLQNLAQQSWHRILFSVRSHATRKQLALAIHRHLCHALLAARESMLLFWREILPYLPIHSKPRDDSLDFSHKLEQLVETMMAQTTDEDMANQISLDVSRLSSQNTMKRFAESFFCQELSLVHLLAVYDPNTVGHEALANEVRQSAYFQHLPSLPVSCRELDGDTTSLPIIFEDIYLSPPVDSTDVKESGGLGDDAVYETVKPSVLADRCSSPISVLVNGTCEPVKTRKTVDVAVGTRSEGYRNRTPDDSMENLFISSDTPIRRPTTHRSRDRHPSTPELPTSNASVGRVGPPNDESAMKASRNKSIIRADSYSEFRTRASTVSHSSYRRVFRKVNISRAQTVRLSWTPSSSDRPTIALGTLSRPPPFPPGGRMPKPDVSEGIDLFPFSKTLRFLVVQDVHTRLLADRLTTIPGKVCYIQLVNTNSGARFHASFLAYLGSCPDLTVSVVPELALHNTSAQLITQSANRRHLTSVNLARCISRSTSDVESAVRASKSTLLLPSFDTIADTTVSATGPMESRSLDKGLQSTDNRNNIGPTTLGTRSLVKDLQINGDLSVVPVEAHHMHSETTVTPRIQHVNGKPCAIVNQNIAFNINHVYESNPIGQAPAQPSSVKSPNEHRLTECGYHVLNLEDSEDEDVFPHENPKDEKLSFVELLRQENACLSSVMATKHAQSAVNLKALDVSRVRQPKDAQSVGHLPMTPLSNPGVENELPLSFCPSGLQRSLIDLVCPGVMDFLQLKEDIKRKIAVDFQGHVYSDFATVASPYAYFSETDSQSEDVHLVVCVHGLDGNASDLRLVRVYLQLALPECRLEFLMSECNQQDTFGSFDSMRDNLVDEVIDFIRELGEPPTRISFIGHSMGCVLVRAALLSPLMKPYLPKLYTFLSLSGPHLGTVYNSSGLVNMGMWVMQKWKKSESLSQLRLRDDPDLRQTYMYKLNASAGLDLFRYVLLVSSPQDRYVPYHSTRIELCRAAVRDSSSLGCDAHQVPGGQLRPVAGRCTAPIDYGQIKFYGSEYVLTTKRVLESATARA</sequence>
<dbReference type="EMBL" id="KV892630">
    <property type="protein sequence ID" value="OON20452.1"/>
    <property type="molecule type" value="Genomic_DNA"/>
</dbReference>
<evidence type="ECO:0000259" key="2">
    <source>
        <dbReference type="Pfam" id="PF05057"/>
    </source>
</evidence>
<dbReference type="AlphaFoldDB" id="A0A1S8X165"/>
<dbReference type="PANTHER" id="PTHR12482:SF5">
    <property type="entry name" value="DUF676 DOMAIN-CONTAINING PROTEIN"/>
    <property type="match status" value="1"/>
</dbReference>
<proteinExistence type="predicted"/>